<protein>
    <submittedName>
        <fullName evidence="5">Lrp/AsnC family transcriptional regulator</fullName>
    </submittedName>
</protein>
<keyword evidence="2" id="KW-0238">DNA-binding</keyword>
<organism evidence="5 6">
    <name type="scientific">Microbacterium mitrae</name>
    <dbReference type="NCBI Taxonomy" id="664640"/>
    <lineage>
        <taxon>Bacteria</taxon>
        <taxon>Bacillati</taxon>
        <taxon>Actinomycetota</taxon>
        <taxon>Actinomycetes</taxon>
        <taxon>Micrococcales</taxon>
        <taxon>Microbacteriaceae</taxon>
        <taxon>Microbacterium</taxon>
    </lineage>
</organism>
<dbReference type="RefSeq" id="WP_147826333.1">
    <property type="nucleotide sequence ID" value="NZ_BAAARG010000001.1"/>
</dbReference>
<evidence type="ECO:0000259" key="4">
    <source>
        <dbReference type="PROSITE" id="PS50956"/>
    </source>
</evidence>
<dbReference type="PRINTS" id="PR00033">
    <property type="entry name" value="HTHASNC"/>
</dbReference>
<dbReference type="InterPro" id="IPR019887">
    <property type="entry name" value="Tscrpt_reg_AsnC/Lrp_C"/>
</dbReference>
<dbReference type="SUPFAM" id="SSF46785">
    <property type="entry name" value="Winged helix' DNA-binding domain"/>
    <property type="match status" value="1"/>
</dbReference>
<dbReference type="PROSITE" id="PS50956">
    <property type="entry name" value="HTH_ASNC_2"/>
    <property type="match status" value="1"/>
</dbReference>
<dbReference type="InterPro" id="IPR000485">
    <property type="entry name" value="AsnC-type_HTH_dom"/>
</dbReference>
<proteinExistence type="predicted"/>
<dbReference type="Pfam" id="PF01037">
    <property type="entry name" value="AsnC_trans_reg"/>
    <property type="match status" value="1"/>
</dbReference>
<dbReference type="Gene3D" id="3.30.70.920">
    <property type="match status" value="1"/>
</dbReference>
<dbReference type="GO" id="GO:0043565">
    <property type="term" value="F:sequence-specific DNA binding"/>
    <property type="evidence" value="ECO:0007669"/>
    <property type="project" value="InterPro"/>
</dbReference>
<dbReference type="OrthoDB" id="3396933at2"/>
<keyword evidence="6" id="KW-1185">Reference proteome</keyword>
<evidence type="ECO:0000256" key="1">
    <source>
        <dbReference type="ARBA" id="ARBA00023015"/>
    </source>
</evidence>
<dbReference type="InterPro" id="IPR011008">
    <property type="entry name" value="Dimeric_a/b-barrel"/>
</dbReference>
<dbReference type="AlphaFoldDB" id="A0A5C8HMD8"/>
<dbReference type="Pfam" id="PF13412">
    <property type="entry name" value="HTH_24"/>
    <property type="match status" value="1"/>
</dbReference>
<dbReference type="EMBL" id="VRSW01000004">
    <property type="protein sequence ID" value="TXK03402.1"/>
    <property type="molecule type" value="Genomic_DNA"/>
</dbReference>
<sequence length="145" mass="16205">MDALDHAILDVLRADARTSVNVIAQQVHISRANAYARIKRMTDDGVILGYRVVTDPVSAGFRSSAYVSMSVDQRRWQEIRAALDALPEIEHVALVGGDFDVMVLVRARDNRDLRRVVLEEIQSIDGVTSTQTFLIFEDHQPKATS</sequence>
<dbReference type="SUPFAM" id="SSF54909">
    <property type="entry name" value="Dimeric alpha+beta barrel"/>
    <property type="match status" value="1"/>
</dbReference>
<evidence type="ECO:0000256" key="3">
    <source>
        <dbReference type="ARBA" id="ARBA00023163"/>
    </source>
</evidence>
<dbReference type="Gene3D" id="1.10.10.10">
    <property type="entry name" value="Winged helix-like DNA-binding domain superfamily/Winged helix DNA-binding domain"/>
    <property type="match status" value="1"/>
</dbReference>
<dbReference type="SMART" id="SM00344">
    <property type="entry name" value="HTH_ASNC"/>
    <property type="match status" value="1"/>
</dbReference>
<dbReference type="InterPro" id="IPR036390">
    <property type="entry name" value="WH_DNA-bd_sf"/>
</dbReference>
<comment type="caution">
    <text evidence="5">The sequence shown here is derived from an EMBL/GenBank/DDBJ whole genome shotgun (WGS) entry which is preliminary data.</text>
</comment>
<gene>
    <name evidence="5" type="ORF">FVP60_10960</name>
</gene>
<accession>A0A5C8HMD8</accession>
<dbReference type="PANTHER" id="PTHR30154">
    <property type="entry name" value="LEUCINE-RESPONSIVE REGULATORY PROTEIN"/>
    <property type="match status" value="1"/>
</dbReference>
<dbReference type="Proteomes" id="UP000321196">
    <property type="component" value="Unassembled WGS sequence"/>
</dbReference>
<evidence type="ECO:0000313" key="6">
    <source>
        <dbReference type="Proteomes" id="UP000321196"/>
    </source>
</evidence>
<name>A0A5C8HMD8_9MICO</name>
<dbReference type="GO" id="GO:0043200">
    <property type="term" value="P:response to amino acid"/>
    <property type="evidence" value="ECO:0007669"/>
    <property type="project" value="TreeGrafter"/>
</dbReference>
<dbReference type="InterPro" id="IPR036388">
    <property type="entry name" value="WH-like_DNA-bd_sf"/>
</dbReference>
<evidence type="ECO:0000256" key="2">
    <source>
        <dbReference type="ARBA" id="ARBA00023125"/>
    </source>
</evidence>
<feature type="domain" description="HTH asnC-type" evidence="4">
    <location>
        <begin position="1"/>
        <end position="62"/>
    </location>
</feature>
<keyword evidence="1" id="KW-0805">Transcription regulation</keyword>
<evidence type="ECO:0000313" key="5">
    <source>
        <dbReference type="EMBL" id="TXK03402.1"/>
    </source>
</evidence>
<dbReference type="PANTHER" id="PTHR30154:SF34">
    <property type="entry name" value="TRANSCRIPTIONAL REGULATOR AZLB"/>
    <property type="match status" value="1"/>
</dbReference>
<dbReference type="InterPro" id="IPR019888">
    <property type="entry name" value="Tscrpt_reg_AsnC-like"/>
</dbReference>
<keyword evidence="3" id="KW-0804">Transcription</keyword>
<reference evidence="5 6" key="1">
    <citation type="submission" date="2019-08" db="EMBL/GenBank/DDBJ databases">
        <authorList>
            <person name="Dong K."/>
        </authorList>
    </citation>
    <scope>NUCLEOTIDE SEQUENCE [LARGE SCALE GENOMIC DNA]</scope>
    <source>
        <strain evidence="5 6">M4-8</strain>
    </source>
</reference>
<dbReference type="GO" id="GO:0005829">
    <property type="term" value="C:cytosol"/>
    <property type="evidence" value="ECO:0007669"/>
    <property type="project" value="TreeGrafter"/>
</dbReference>